<sequence>MNEKILNLLQENKKVKINSASDLMSLLQCNFHEQQLSIYAHQLDFLGIIGINNLNLGQSDFLFDQSISNKIKTINFISNFINVTVMDLSCNWIADVSPLQPLKHLKNLNLYSNIIQDATPLQILTGLTILNLSFNKIEDIHFIQYLTNLQKLDLNQNLILSVRPLKNLKKLVVVQVRNNYVFDMNIIKIQQKQLVGSGKQQKVFKMMEIVFQIDENTQTILKRRKTIVQNIQTLKYKVTKQINECVYTFCKQNQ</sequence>
<dbReference type="PANTHER" id="PTHR15454">
    <property type="entry name" value="NISCHARIN RELATED"/>
    <property type="match status" value="1"/>
</dbReference>
<evidence type="ECO:0000313" key="3">
    <source>
        <dbReference type="EMBL" id="CAI9953276.1"/>
    </source>
</evidence>
<dbReference type="Proteomes" id="UP001642409">
    <property type="component" value="Unassembled WGS sequence"/>
</dbReference>
<dbReference type="PROSITE" id="PS51450">
    <property type="entry name" value="LRR"/>
    <property type="match status" value="4"/>
</dbReference>
<reference evidence="3" key="1">
    <citation type="submission" date="2023-06" db="EMBL/GenBank/DDBJ databases">
        <authorList>
            <person name="Kurt Z."/>
        </authorList>
    </citation>
    <scope>NUCLEOTIDE SEQUENCE</scope>
</reference>
<dbReference type="GO" id="GO:0005737">
    <property type="term" value="C:cytoplasm"/>
    <property type="evidence" value="ECO:0007669"/>
    <property type="project" value="TreeGrafter"/>
</dbReference>
<comment type="caution">
    <text evidence="3">The sequence shown here is derived from an EMBL/GenBank/DDBJ whole genome shotgun (WGS) entry which is preliminary data.</text>
</comment>
<evidence type="ECO:0000313" key="5">
    <source>
        <dbReference type="Proteomes" id="UP001642409"/>
    </source>
</evidence>
<dbReference type="Gene3D" id="3.80.10.10">
    <property type="entry name" value="Ribonuclease Inhibitor"/>
    <property type="match status" value="1"/>
</dbReference>
<dbReference type="PANTHER" id="PTHR15454:SF56">
    <property type="entry name" value="PROTEIN PHOSPHATASE 1 REGULATORY SUBUNIT 7-RELATED"/>
    <property type="match status" value="1"/>
</dbReference>
<protein>
    <submittedName>
        <fullName evidence="3">Leucine-rich repeat domain-containing protein</fullName>
    </submittedName>
    <submittedName>
        <fullName evidence="4">Leucine-rich_repeat domain-containing protein</fullName>
    </submittedName>
</protein>
<dbReference type="Pfam" id="PF12799">
    <property type="entry name" value="LRR_4"/>
    <property type="match status" value="2"/>
</dbReference>
<keyword evidence="1" id="KW-0433">Leucine-rich repeat</keyword>
<name>A0AA86UIW5_9EUKA</name>
<dbReference type="InterPro" id="IPR032675">
    <property type="entry name" value="LRR_dom_sf"/>
</dbReference>
<dbReference type="SMART" id="SM00365">
    <property type="entry name" value="LRR_SD22"/>
    <property type="match status" value="2"/>
</dbReference>
<dbReference type="InterPro" id="IPR025875">
    <property type="entry name" value="Leu-rich_rpt_4"/>
</dbReference>
<proteinExistence type="predicted"/>
<dbReference type="SUPFAM" id="SSF52075">
    <property type="entry name" value="Outer arm dynein light chain 1"/>
    <property type="match status" value="1"/>
</dbReference>
<keyword evidence="5" id="KW-1185">Reference proteome</keyword>
<accession>A0AA86UIW5</accession>
<keyword evidence="2" id="KW-0677">Repeat</keyword>
<organism evidence="3">
    <name type="scientific">Hexamita inflata</name>
    <dbReference type="NCBI Taxonomy" id="28002"/>
    <lineage>
        <taxon>Eukaryota</taxon>
        <taxon>Metamonada</taxon>
        <taxon>Diplomonadida</taxon>
        <taxon>Hexamitidae</taxon>
        <taxon>Hexamitinae</taxon>
        <taxon>Hexamita</taxon>
    </lineage>
</organism>
<dbReference type="EMBL" id="CAXDID020000086">
    <property type="protein sequence ID" value="CAL6020579.1"/>
    <property type="molecule type" value="Genomic_DNA"/>
</dbReference>
<evidence type="ECO:0000313" key="4">
    <source>
        <dbReference type="EMBL" id="CAL6020579.1"/>
    </source>
</evidence>
<gene>
    <name evidence="4" type="ORF">HINF_LOCUS27600</name>
    <name evidence="3" type="ORF">HINF_LOCUS40921</name>
</gene>
<dbReference type="EMBL" id="CATOUU010000838">
    <property type="protein sequence ID" value="CAI9953276.1"/>
    <property type="molecule type" value="Genomic_DNA"/>
</dbReference>
<reference evidence="4 5" key="2">
    <citation type="submission" date="2024-07" db="EMBL/GenBank/DDBJ databases">
        <authorList>
            <person name="Akdeniz Z."/>
        </authorList>
    </citation>
    <scope>NUCLEOTIDE SEQUENCE [LARGE SCALE GENOMIC DNA]</scope>
</reference>
<evidence type="ECO:0000256" key="1">
    <source>
        <dbReference type="ARBA" id="ARBA00022614"/>
    </source>
</evidence>
<dbReference type="AlphaFoldDB" id="A0AA86UIW5"/>
<evidence type="ECO:0000256" key="2">
    <source>
        <dbReference type="ARBA" id="ARBA00022737"/>
    </source>
</evidence>
<dbReference type="InterPro" id="IPR001611">
    <property type="entry name" value="Leu-rich_rpt"/>
</dbReference>